<evidence type="ECO:0000313" key="2">
    <source>
        <dbReference type="Proteomes" id="UP000823388"/>
    </source>
</evidence>
<protein>
    <submittedName>
        <fullName evidence="1">Uncharacterized protein</fullName>
    </submittedName>
</protein>
<dbReference type="AlphaFoldDB" id="A0A8T0PN05"/>
<comment type="caution">
    <text evidence="1">The sequence shown here is derived from an EMBL/GenBank/DDBJ whole genome shotgun (WGS) entry which is preliminary data.</text>
</comment>
<accession>A0A8T0PN05</accession>
<dbReference type="Proteomes" id="UP000823388">
    <property type="component" value="Chromosome 8K"/>
</dbReference>
<name>A0A8T0PN05_PANVG</name>
<sequence length="91" mass="10125">MVIRMTLVHCCINLDLWDLHDQGQGQCDSGGRVAAWHGHACCGILHLVLRPGSGVNCFALDSSLGNIILMTVYLRRERFIEIMTKGTSWLV</sequence>
<proteinExistence type="predicted"/>
<keyword evidence="2" id="KW-1185">Reference proteome</keyword>
<reference evidence="1" key="1">
    <citation type="submission" date="2020-05" db="EMBL/GenBank/DDBJ databases">
        <title>WGS assembly of Panicum virgatum.</title>
        <authorList>
            <person name="Lovell J.T."/>
            <person name="Jenkins J."/>
            <person name="Shu S."/>
            <person name="Juenger T.E."/>
            <person name="Schmutz J."/>
        </authorList>
    </citation>
    <scope>NUCLEOTIDE SEQUENCE</scope>
    <source>
        <strain evidence="1">AP13</strain>
    </source>
</reference>
<organism evidence="1 2">
    <name type="scientific">Panicum virgatum</name>
    <name type="common">Blackwell switchgrass</name>
    <dbReference type="NCBI Taxonomy" id="38727"/>
    <lineage>
        <taxon>Eukaryota</taxon>
        <taxon>Viridiplantae</taxon>
        <taxon>Streptophyta</taxon>
        <taxon>Embryophyta</taxon>
        <taxon>Tracheophyta</taxon>
        <taxon>Spermatophyta</taxon>
        <taxon>Magnoliopsida</taxon>
        <taxon>Liliopsida</taxon>
        <taxon>Poales</taxon>
        <taxon>Poaceae</taxon>
        <taxon>PACMAD clade</taxon>
        <taxon>Panicoideae</taxon>
        <taxon>Panicodae</taxon>
        <taxon>Paniceae</taxon>
        <taxon>Panicinae</taxon>
        <taxon>Panicum</taxon>
        <taxon>Panicum sect. Hiantes</taxon>
    </lineage>
</organism>
<evidence type="ECO:0000313" key="1">
    <source>
        <dbReference type="EMBL" id="KAG2563333.1"/>
    </source>
</evidence>
<gene>
    <name evidence="1" type="ORF">PVAP13_8KG315000</name>
</gene>
<dbReference type="EMBL" id="CM029051">
    <property type="protein sequence ID" value="KAG2563333.1"/>
    <property type="molecule type" value="Genomic_DNA"/>
</dbReference>